<name>A0A0B8QR65_9VIBR</name>
<dbReference type="EMBL" id="BBSC01000008">
    <property type="protein sequence ID" value="GAM77403.1"/>
    <property type="molecule type" value="Genomic_DNA"/>
</dbReference>
<proteinExistence type="predicted"/>
<dbReference type="InterPro" id="IPR019620">
    <property type="entry name" value="Metal-bd_prot_put"/>
</dbReference>
<dbReference type="Proteomes" id="UP000031666">
    <property type="component" value="Unassembled WGS sequence"/>
</dbReference>
<dbReference type="AlphaFoldDB" id="A0A0B8QR65"/>
<reference evidence="1 2" key="2">
    <citation type="submission" date="2015-01" db="EMBL/GenBank/DDBJ databases">
        <authorList>
            <consortium name="NBRP consortium"/>
            <person name="Sawabe T."/>
            <person name="Meirelles P."/>
            <person name="Feng G."/>
            <person name="Sayaka M."/>
            <person name="Hattori M."/>
            <person name="Ohkuma M."/>
        </authorList>
    </citation>
    <scope>NUCLEOTIDE SEQUENCE [LARGE SCALE GENOMIC DNA]</scope>
    <source>
        <strain evidence="2">JCM 19241</strain>
    </source>
</reference>
<dbReference type="Pfam" id="PF10678">
    <property type="entry name" value="DUF2492"/>
    <property type="match status" value="1"/>
</dbReference>
<sequence>MTVHAHKLLNQLRVQPMTKSELHQWAIAEFGEGVEFRTCSVKGSILTL</sequence>
<comment type="caution">
    <text evidence="1">The sequence shown here is derived from an EMBL/GenBank/DDBJ whole genome shotgun (WGS) entry which is preliminary data.</text>
</comment>
<organism evidence="1 2">
    <name type="scientific">Vibrio ishigakensis</name>
    <dbReference type="NCBI Taxonomy" id="1481914"/>
    <lineage>
        <taxon>Bacteria</taxon>
        <taxon>Pseudomonadati</taxon>
        <taxon>Pseudomonadota</taxon>
        <taxon>Gammaproteobacteria</taxon>
        <taxon>Vibrionales</taxon>
        <taxon>Vibrionaceae</taxon>
        <taxon>Vibrio</taxon>
    </lineage>
</organism>
<evidence type="ECO:0000313" key="2">
    <source>
        <dbReference type="Proteomes" id="UP000031666"/>
    </source>
</evidence>
<accession>A0A0B8QR65</accession>
<reference evidence="1 2" key="1">
    <citation type="submission" date="2015-01" db="EMBL/GenBank/DDBJ databases">
        <title>Vibrio sp. C94 JCM 19241 whole genome shotgun sequence.</title>
        <authorList>
            <person name="Sawabe T."/>
            <person name="Meirelles P."/>
            <person name="Feng G."/>
            <person name="Sayaka M."/>
            <person name="Hattori M."/>
            <person name="Ohkuma M."/>
        </authorList>
    </citation>
    <scope>NUCLEOTIDE SEQUENCE [LARGE SCALE GENOMIC DNA]</scope>
    <source>
        <strain evidence="2">JCM 19241</strain>
    </source>
</reference>
<gene>
    <name evidence="1" type="ORF">JCM19241_1873</name>
</gene>
<evidence type="ECO:0000313" key="1">
    <source>
        <dbReference type="EMBL" id="GAM77403.1"/>
    </source>
</evidence>
<protein>
    <submittedName>
        <fullName evidence="1">Uncharacterized protein</fullName>
    </submittedName>
</protein>